<dbReference type="Proteomes" id="UP001190700">
    <property type="component" value="Unassembled WGS sequence"/>
</dbReference>
<sequence length="273" mass="30305">MKFTAAARLPVHSAFMHVAACSYRHGILPKFTKGYARQDFHGFGGKIAFTALRSIQSEELSPSASIEVEKKFQPPSIRELEELVKQHGGQELGKVAFTDLYYDDAEYSLVSTDTWLRRRDDTWELKVPVGTEEEYRSGDERAVFREVEGEASVMEALTEYVAGLDSSRPLAEALQACNFTAFAEFHTIRQKWSLSGCTIDLDVADFGYSIMEIEAMCGSEDDVPGALENVERVAELLNAQPLTSGHGGKLVTYIRNFCPQVLARLVQAGILHG</sequence>
<proteinExistence type="predicted"/>
<dbReference type="GO" id="GO:0050333">
    <property type="term" value="F:thiamine triphosphate phosphatase activity"/>
    <property type="evidence" value="ECO:0007669"/>
    <property type="project" value="InterPro"/>
</dbReference>
<accession>A0AAE0F782</accession>
<organism evidence="2 3">
    <name type="scientific">Cymbomonas tetramitiformis</name>
    <dbReference type="NCBI Taxonomy" id="36881"/>
    <lineage>
        <taxon>Eukaryota</taxon>
        <taxon>Viridiplantae</taxon>
        <taxon>Chlorophyta</taxon>
        <taxon>Pyramimonadophyceae</taxon>
        <taxon>Pyramimonadales</taxon>
        <taxon>Pyramimonadaceae</taxon>
        <taxon>Cymbomonas</taxon>
    </lineage>
</organism>
<comment type="caution">
    <text evidence="2">The sequence shown here is derived from an EMBL/GenBank/DDBJ whole genome shotgun (WGS) entry which is preliminary data.</text>
</comment>
<dbReference type="AlphaFoldDB" id="A0AAE0F782"/>
<evidence type="ECO:0000313" key="2">
    <source>
        <dbReference type="EMBL" id="KAK3254124.1"/>
    </source>
</evidence>
<dbReference type="GO" id="GO:0042357">
    <property type="term" value="P:thiamine diphosphate metabolic process"/>
    <property type="evidence" value="ECO:0007669"/>
    <property type="project" value="TreeGrafter"/>
</dbReference>
<dbReference type="InterPro" id="IPR023577">
    <property type="entry name" value="CYTH_domain"/>
</dbReference>
<dbReference type="PANTHER" id="PTHR14586:SF1">
    <property type="entry name" value="THIAMINE-TRIPHOSPHATASE"/>
    <property type="match status" value="1"/>
</dbReference>
<keyword evidence="3" id="KW-1185">Reference proteome</keyword>
<gene>
    <name evidence="2" type="ORF">CYMTET_36653</name>
</gene>
<dbReference type="Gene3D" id="2.40.320.10">
    <property type="entry name" value="Hypothetical Protein Pfu-838710-001"/>
    <property type="match status" value="1"/>
</dbReference>
<dbReference type="PANTHER" id="PTHR14586">
    <property type="entry name" value="THIAMINE-TRIPHOSPHATASE"/>
    <property type="match status" value="1"/>
</dbReference>
<reference evidence="2 3" key="1">
    <citation type="journal article" date="2015" name="Genome Biol. Evol.">
        <title>Comparative Genomics of a Bacterivorous Green Alga Reveals Evolutionary Causalities and Consequences of Phago-Mixotrophic Mode of Nutrition.</title>
        <authorList>
            <person name="Burns J.A."/>
            <person name="Paasch A."/>
            <person name="Narechania A."/>
            <person name="Kim E."/>
        </authorList>
    </citation>
    <scope>NUCLEOTIDE SEQUENCE [LARGE SCALE GENOMIC DNA]</scope>
    <source>
        <strain evidence="2 3">PLY_AMNH</strain>
    </source>
</reference>
<protein>
    <recommendedName>
        <fullName evidence="1">CYTH domain-containing protein</fullName>
    </recommendedName>
</protein>
<dbReference type="SMART" id="SM01118">
    <property type="entry name" value="CYTH"/>
    <property type="match status" value="1"/>
</dbReference>
<evidence type="ECO:0000313" key="3">
    <source>
        <dbReference type="Proteomes" id="UP001190700"/>
    </source>
</evidence>
<evidence type="ECO:0000259" key="1">
    <source>
        <dbReference type="SMART" id="SM01118"/>
    </source>
</evidence>
<dbReference type="Pfam" id="PF01928">
    <property type="entry name" value="CYTH"/>
    <property type="match status" value="1"/>
</dbReference>
<dbReference type="GO" id="GO:0000287">
    <property type="term" value="F:magnesium ion binding"/>
    <property type="evidence" value="ECO:0007669"/>
    <property type="project" value="TreeGrafter"/>
</dbReference>
<dbReference type="InterPro" id="IPR039582">
    <property type="entry name" value="THTPA"/>
</dbReference>
<dbReference type="SUPFAM" id="SSF55154">
    <property type="entry name" value="CYTH-like phosphatases"/>
    <property type="match status" value="1"/>
</dbReference>
<dbReference type="InterPro" id="IPR033469">
    <property type="entry name" value="CYTH-like_dom_sf"/>
</dbReference>
<feature type="domain" description="CYTH" evidence="1">
    <location>
        <begin position="65"/>
        <end position="249"/>
    </location>
</feature>
<dbReference type="EMBL" id="LGRX02024104">
    <property type="protein sequence ID" value="KAK3254124.1"/>
    <property type="molecule type" value="Genomic_DNA"/>
</dbReference>
<name>A0AAE0F782_9CHLO</name>